<dbReference type="NCBIfam" id="TIGR01484">
    <property type="entry name" value="HAD-SF-IIB"/>
    <property type="match status" value="1"/>
</dbReference>
<dbReference type="Gene3D" id="3.30.1240.10">
    <property type="match status" value="1"/>
</dbReference>
<evidence type="ECO:0008006" key="3">
    <source>
        <dbReference type="Google" id="ProtNLM"/>
    </source>
</evidence>
<proteinExistence type="predicted"/>
<dbReference type="NCBIfam" id="TIGR00099">
    <property type="entry name" value="Cof-subfamily"/>
    <property type="match status" value="1"/>
</dbReference>
<evidence type="ECO:0000313" key="2">
    <source>
        <dbReference type="Proteomes" id="UP000193834"/>
    </source>
</evidence>
<dbReference type="InterPro" id="IPR000150">
    <property type="entry name" value="Cof"/>
</dbReference>
<evidence type="ECO:0000313" key="1">
    <source>
        <dbReference type="EMBL" id="SMG41905.1"/>
    </source>
</evidence>
<reference evidence="1 2" key="1">
    <citation type="submission" date="2017-04" db="EMBL/GenBank/DDBJ databases">
        <authorList>
            <person name="Afonso C.L."/>
            <person name="Miller P.J."/>
            <person name="Scott M.A."/>
            <person name="Spackman E."/>
            <person name="Goraichik I."/>
            <person name="Dimitrov K.M."/>
            <person name="Suarez D.L."/>
            <person name="Swayne D.E."/>
        </authorList>
    </citation>
    <scope>NUCLEOTIDE SEQUENCE [LARGE SCALE GENOMIC DNA]</scope>
    <source>
        <strain evidence="1 2">11</strain>
    </source>
</reference>
<dbReference type="InterPro" id="IPR023214">
    <property type="entry name" value="HAD_sf"/>
</dbReference>
<dbReference type="GO" id="GO:0016791">
    <property type="term" value="F:phosphatase activity"/>
    <property type="evidence" value="ECO:0007669"/>
    <property type="project" value="TreeGrafter"/>
</dbReference>
<protein>
    <recommendedName>
        <fullName evidence="3">Cof subfamily of IIB subfamily of haloacid dehalogenase superfamily/HAD-superfamily hydrolase, subfamily IIB</fullName>
    </recommendedName>
</protein>
<keyword evidence="2" id="KW-1185">Reference proteome</keyword>
<accession>A0A1X7KKI0</accession>
<dbReference type="InterPro" id="IPR036412">
    <property type="entry name" value="HAD-like_sf"/>
</dbReference>
<dbReference type="PANTHER" id="PTHR10000:SF8">
    <property type="entry name" value="HAD SUPERFAMILY HYDROLASE-LIKE, TYPE 3"/>
    <property type="match status" value="1"/>
</dbReference>
<dbReference type="RefSeq" id="WP_085494653.1">
    <property type="nucleotide sequence ID" value="NZ_FXAZ01000003.1"/>
</dbReference>
<dbReference type="PANTHER" id="PTHR10000">
    <property type="entry name" value="PHOSPHOSERINE PHOSPHATASE"/>
    <property type="match status" value="1"/>
</dbReference>
<dbReference type="GO" id="GO:0000287">
    <property type="term" value="F:magnesium ion binding"/>
    <property type="evidence" value="ECO:0007669"/>
    <property type="project" value="TreeGrafter"/>
</dbReference>
<dbReference type="Proteomes" id="UP000193834">
    <property type="component" value="Unassembled WGS sequence"/>
</dbReference>
<dbReference type="EMBL" id="FXAZ01000003">
    <property type="protein sequence ID" value="SMG41905.1"/>
    <property type="molecule type" value="Genomic_DNA"/>
</dbReference>
<gene>
    <name evidence="1" type="ORF">SAMN06295960_2449</name>
</gene>
<dbReference type="SUPFAM" id="SSF56784">
    <property type="entry name" value="HAD-like"/>
    <property type="match status" value="1"/>
</dbReference>
<sequence>MTIHATGGRPKATAFDMDGTLLRSDGTLSARTEQALRAYRDSGGIIIIATGRPPRLVLPLFPQLAIAHYFIYNNGTIVVNAEEDWRVDQPIANATAYRLHQHVLNHHAEGVCIWEVDDRWHANRLLNREEKAYFLGPADQLDPIILSEQSMSELQPSKILLPHTYDIDNLAESFHDELNVYRLSSAPCVELSPRAISKASGVEEVARRHGFTSEEIGAFGDDYNDLAMFQYCRHAIAMHNAIPELASIASGTTSSNDEDGVAVKLEQWLQIGED</sequence>
<dbReference type="InterPro" id="IPR006379">
    <property type="entry name" value="HAD-SF_hydro_IIB"/>
</dbReference>
<dbReference type="STRING" id="1852522.SAMN06295960_2449"/>
<dbReference type="AlphaFoldDB" id="A0A1X7KKI0"/>
<dbReference type="GO" id="GO:0005829">
    <property type="term" value="C:cytosol"/>
    <property type="evidence" value="ECO:0007669"/>
    <property type="project" value="TreeGrafter"/>
</dbReference>
<dbReference type="Pfam" id="PF08282">
    <property type="entry name" value="Hydrolase_3"/>
    <property type="match status" value="1"/>
</dbReference>
<organism evidence="1 2">
    <name type="scientific">Paenibacillus aquistagni</name>
    <dbReference type="NCBI Taxonomy" id="1852522"/>
    <lineage>
        <taxon>Bacteria</taxon>
        <taxon>Bacillati</taxon>
        <taxon>Bacillota</taxon>
        <taxon>Bacilli</taxon>
        <taxon>Bacillales</taxon>
        <taxon>Paenibacillaceae</taxon>
        <taxon>Paenibacillus</taxon>
    </lineage>
</organism>
<dbReference type="Gene3D" id="3.40.50.1000">
    <property type="entry name" value="HAD superfamily/HAD-like"/>
    <property type="match status" value="1"/>
</dbReference>
<name>A0A1X7KKI0_9BACL</name>
<dbReference type="OrthoDB" id="9806027at2"/>